<gene>
    <name evidence="11" type="ORF">A2480_02765</name>
</gene>
<proteinExistence type="inferred from homology"/>
<dbReference type="STRING" id="1802424.A2480_02765"/>
<comment type="subcellular location">
    <subcellularLocation>
        <location evidence="1">Cell membrane</location>
        <topology evidence="1">Multi-pass membrane protein</topology>
    </subcellularLocation>
</comment>
<evidence type="ECO:0008006" key="13">
    <source>
        <dbReference type="Google" id="ProtNLM"/>
    </source>
</evidence>
<organism evidence="11 12">
    <name type="scientific">Candidatus Uhrbacteria bacterium RIFOXYC2_FULL_47_19</name>
    <dbReference type="NCBI Taxonomy" id="1802424"/>
    <lineage>
        <taxon>Bacteria</taxon>
        <taxon>Candidatus Uhriibacteriota</taxon>
    </lineage>
</organism>
<keyword evidence="4 7" id="KW-0812">Transmembrane</keyword>
<dbReference type="Gene3D" id="1.10.287.1260">
    <property type="match status" value="1"/>
</dbReference>
<comment type="caution">
    <text evidence="11">The sequence shown here is derived from an EMBL/GenBank/DDBJ whole genome shotgun (WGS) entry which is preliminary data.</text>
</comment>
<dbReference type="GO" id="GO:0005886">
    <property type="term" value="C:plasma membrane"/>
    <property type="evidence" value="ECO:0007669"/>
    <property type="project" value="UniProtKB-SubCell"/>
</dbReference>
<evidence type="ECO:0000259" key="8">
    <source>
        <dbReference type="Pfam" id="PF00924"/>
    </source>
</evidence>
<dbReference type="PANTHER" id="PTHR30566:SF25">
    <property type="entry name" value="INNER MEMBRANE PROTEIN"/>
    <property type="match status" value="1"/>
</dbReference>
<protein>
    <recommendedName>
        <fullName evidence="13">Mechanosensitive ion channel protein MscS</fullName>
    </recommendedName>
</protein>
<dbReference type="Pfam" id="PF21082">
    <property type="entry name" value="MS_channel_3rd"/>
    <property type="match status" value="1"/>
</dbReference>
<reference evidence="11 12" key="1">
    <citation type="journal article" date="2016" name="Nat. Commun.">
        <title>Thousands of microbial genomes shed light on interconnected biogeochemical processes in an aquifer system.</title>
        <authorList>
            <person name="Anantharaman K."/>
            <person name="Brown C.T."/>
            <person name="Hug L.A."/>
            <person name="Sharon I."/>
            <person name="Castelle C.J."/>
            <person name="Probst A.J."/>
            <person name="Thomas B.C."/>
            <person name="Singh A."/>
            <person name="Wilkins M.J."/>
            <person name="Karaoz U."/>
            <person name="Brodie E.L."/>
            <person name="Williams K.H."/>
            <person name="Hubbard S.S."/>
            <person name="Banfield J.F."/>
        </authorList>
    </citation>
    <scope>NUCLEOTIDE SEQUENCE [LARGE SCALE GENOMIC DNA]</scope>
</reference>
<dbReference type="Gene3D" id="3.30.70.100">
    <property type="match status" value="1"/>
</dbReference>
<feature type="domain" description="Mechanosensitive ion channel MscS C-terminal" evidence="9">
    <location>
        <begin position="255"/>
        <end position="338"/>
    </location>
</feature>
<dbReference type="Gene3D" id="2.30.30.60">
    <property type="match status" value="1"/>
</dbReference>
<dbReference type="InterPro" id="IPR049142">
    <property type="entry name" value="MS_channel_1st"/>
</dbReference>
<dbReference type="SUPFAM" id="SSF50182">
    <property type="entry name" value="Sm-like ribonucleoproteins"/>
    <property type="match status" value="1"/>
</dbReference>
<keyword evidence="6 7" id="KW-0472">Membrane</keyword>
<keyword evidence="5 7" id="KW-1133">Transmembrane helix</keyword>
<feature type="domain" description="Mechanosensitive ion channel transmembrane helices 2/3" evidence="10">
    <location>
        <begin position="139"/>
        <end position="179"/>
    </location>
</feature>
<feature type="domain" description="Mechanosensitive ion channel MscS" evidence="8">
    <location>
        <begin position="180"/>
        <end position="246"/>
    </location>
</feature>
<dbReference type="Proteomes" id="UP000176988">
    <property type="component" value="Unassembled WGS sequence"/>
</dbReference>
<evidence type="ECO:0000256" key="5">
    <source>
        <dbReference type="ARBA" id="ARBA00022989"/>
    </source>
</evidence>
<dbReference type="PANTHER" id="PTHR30566">
    <property type="entry name" value="YNAI-RELATED MECHANOSENSITIVE ION CHANNEL"/>
    <property type="match status" value="1"/>
</dbReference>
<evidence type="ECO:0000256" key="3">
    <source>
        <dbReference type="ARBA" id="ARBA00022475"/>
    </source>
</evidence>
<dbReference type="InterPro" id="IPR011014">
    <property type="entry name" value="MscS_channel_TM-2"/>
</dbReference>
<feature type="transmembrane region" description="Helical" evidence="7">
    <location>
        <begin position="14"/>
        <end position="37"/>
    </location>
</feature>
<keyword evidence="3" id="KW-1003">Cell membrane</keyword>
<evidence type="ECO:0000256" key="7">
    <source>
        <dbReference type="SAM" id="Phobius"/>
    </source>
</evidence>
<dbReference type="InterPro" id="IPR006685">
    <property type="entry name" value="MscS_channel_2nd"/>
</dbReference>
<comment type="similarity">
    <text evidence="2">Belongs to the MscS (TC 1.A.23) family.</text>
</comment>
<dbReference type="EMBL" id="MGFG01000019">
    <property type="protein sequence ID" value="OGM01052.1"/>
    <property type="molecule type" value="Genomic_DNA"/>
</dbReference>
<evidence type="ECO:0000259" key="10">
    <source>
        <dbReference type="Pfam" id="PF21088"/>
    </source>
</evidence>
<dbReference type="SUPFAM" id="SSF82689">
    <property type="entry name" value="Mechanosensitive channel protein MscS (YggB), C-terminal domain"/>
    <property type="match status" value="1"/>
</dbReference>
<dbReference type="InterPro" id="IPR023408">
    <property type="entry name" value="MscS_beta-dom_sf"/>
</dbReference>
<dbReference type="Pfam" id="PF00924">
    <property type="entry name" value="MS_channel_2nd"/>
    <property type="match status" value="1"/>
</dbReference>
<evidence type="ECO:0000256" key="4">
    <source>
        <dbReference type="ARBA" id="ARBA00022692"/>
    </source>
</evidence>
<sequence>MRLMVIGHNTAYDYLLAVGIFLGVIVGLKLIQTLVLIHLRRLAKKTKIQVDDAIIEVFERIKPPFYVLFALYLATRTLTLPPIIETVVGLAFGIVLAVEIAIAIGRLIDRLLEIRVKETDGSENDKAQLSSVLQTIGRIAKALVWIVAALMLLANLGVNVTSLVASLGIGGIAIALALQNVLGDLFSSVSILIDKPFVVGDLIMIGEHSGKIERIGLKSTRLRTPLGEELIISNRELTNVRVQNFGRLQRRRALFTLGVTYNTSSEKLRRIPEMMRKIIAAETTAEYDRCHFVRYNDSSLDFEIAFYANTSDYNEYLDLLQNVNLAVYDVFAAEGIKFAFPTRTVVMEK</sequence>
<feature type="transmembrane region" description="Helical" evidence="7">
    <location>
        <begin position="90"/>
        <end position="108"/>
    </location>
</feature>
<dbReference type="InterPro" id="IPR010920">
    <property type="entry name" value="LSM_dom_sf"/>
</dbReference>
<dbReference type="InterPro" id="IPR049278">
    <property type="entry name" value="MS_channel_C"/>
</dbReference>
<dbReference type="GO" id="GO:0055085">
    <property type="term" value="P:transmembrane transport"/>
    <property type="evidence" value="ECO:0007669"/>
    <property type="project" value="InterPro"/>
</dbReference>
<evidence type="ECO:0000313" key="12">
    <source>
        <dbReference type="Proteomes" id="UP000176988"/>
    </source>
</evidence>
<accession>A0A1F7WE09</accession>
<dbReference type="AlphaFoldDB" id="A0A1F7WE09"/>
<dbReference type="SUPFAM" id="SSF82861">
    <property type="entry name" value="Mechanosensitive channel protein MscS (YggB), transmembrane region"/>
    <property type="match status" value="1"/>
</dbReference>
<feature type="transmembrane region" description="Helical" evidence="7">
    <location>
        <begin position="139"/>
        <end position="157"/>
    </location>
</feature>
<dbReference type="InterPro" id="IPR011066">
    <property type="entry name" value="MscS_channel_C_sf"/>
</dbReference>
<name>A0A1F7WE09_9BACT</name>
<evidence type="ECO:0000256" key="1">
    <source>
        <dbReference type="ARBA" id="ARBA00004651"/>
    </source>
</evidence>
<evidence type="ECO:0000259" key="9">
    <source>
        <dbReference type="Pfam" id="PF21082"/>
    </source>
</evidence>
<dbReference type="Pfam" id="PF21088">
    <property type="entry name" value="MS_channel_1st"/>
    <property type="match status" value="1"/>
</dbReference>
<evidence type="ECO:0000313" key="11">
    <source>
        <dbReference type="EMBL" id="OGM01052.1"/>
    </source>
</evidence>
<feature type="transmembrane region" description="Helical" evidence="7">
    <location>
        <begin position="65"/>
        <end position="84"/>
    </location>
</feature>
<evidence type="ECO:0000256" key="2">
    <source>
        <dbReference type="ARBA" id="ARBA00008017"/>
    </source>
</evidence>
<evidence type="ECO:0000256" key="6">
    <source>
        <dbReference type="ARBA" id="ARBA00023136"/>
    </source>
</evidence>